<keyword evidence="11" id="KW-0175">Coiled coil</keyword>
<feature type="transmembrane region" description="Helical" evidence="12">
    <location>
        <begin position="6"/>
        <end position="24"/>
    </location>
</feature>
<evidence type="ECO:0000256" key="5">
    <source>
        <dbReference type="ARBA" id="ARBA00022692"/>
    </source>
</evidence>
<keyword evidence="10 12" id="KW-0472">Membrane</keyword>
<comment type="similarity">
    <text evidence="3">Belongs to the peptidase M50B family.</text>
</comment>
<evidence type="ECO:0000313" key="15">
    <source>
        <dbReference type="Proteomes" id="UP000783287"/>
    </source>
</evidence>
<feature type="domain" description="PDZ" evidence="13">
    <location>
        <begin position="270"/>
        <end position="342"/>
    </location>
</feature>
<feature type="transmembrane region" description="Helical" evidence="12">
    <location>
        <begin position="158"/>
        <end position="182"/>
    </location>
</feature>
<evidence type="ECO:0000256" key="8">
    <source>
        <dbReference type="ARBA" id="ARBA00022989"/>
    </source>
</evidence>
<reference evidence="14" key="2">
    <citation type="journal article" date="2021" name="Microbiome">
        <title>Successional dynamics and alternative stable states in a saline activated sludge microbial community over 9 years.</title>
        <authorList>
            <person name="Wang Y."/>
            <person name="Ye J."/>
            <person name="Ju F."/>
            <person name="Liu L."/>
            <person name="Boyd J.A."/>
            <person name="Deng Y."/>
            <person name="Parks D.H."/>
            <person name="Jiang X."/>
            <person name="Yin X."/>
            <person name="Woodcroft B.J."/>
            <person name="Tyson G.W."/>
            <person name="Hugenholtz P."/>
            <person name="Polz M.F."/>
            <person name="Zhang T."/>
        </authorList>
    </citation>
    <scope>NUCLEOTIDE SEQUENCE</scope>
    <source>
        <strain evidence="14">HKST-UBA14</strain>
    </source>
</reference>
<keyword evidence="9" id="KW-0482">Metalloprotease</keyword>
<dbReference type="SMART" id="SM00228">
    <property type="entry name" value="PDZ"/>
    <property type="match status" value="1"/>
</dbReference>
<dbReference type="InterPro" id="IPR001478">
    <property type="entry name" value="PDZ"/>
</dbReference>
<organism evidence="14 15">
    <name type="scientific">Candidatus Dojkabacteria bacterium</name>
    <dbReference type="NCBI Taxonomy" id="2099670"/>
    <lineage>
        <taxon>Bacteria</taxon>
        <taxon>Candidatus Dojkabacteria</taxon>
    </lineage>
</organism>
<keyword evidence="7" id="KW-0862">Zinc</keyword>
<dbReference type="GO" id="GO:0004222">
    <property type="term" value="F:metalloendopeptidase activity"/>
    <property type="evidence" value="ECO:0007669"/>
    <property type="project" value="InterPro"/>
</dbReference>
<evidence type="ECO:0000256" key="4">
    <source>
        <dbReference type="ARBA" id="ARBA00022670"/>
    </source>
</evidence>
<evidence type="ECO:0000256" key="2">
    <source>
        <dbReference type="ARBA" id="ARBA00004141"/>
    </source>
</evidence>
<dbReference type="InterPro" id="IPR036034">
    <property type="entry name" value="PDZ_sf"/>
</dbReference>
<dbReference type="PANTHER" id="PTHR42837">
    <property type="entry name" value="REGULATOR OF SIGMA-E PROTEASE RSEP"/>
    <property type="match status" value="1"/>
</dbReference>
<reference evidence="14" key="1">
    <citation type="submission" date="2020-04" db="EMBL/GenBank/DDBJ databases">
        <authorList>
            <person name="Zhang T."/>
        </authorList>
    </citation>
    <scope>NUCLEOTIDE SEQUENCE</scope>
    <source>
        <strain evidence="14">HKST-UBA14</strain>
    </source>
</reference>
<dbReference type="PANTHER" id="PTHR42837:SF2">
    <property type="entry name" value="MEMBRANE METALLOPROTEASE ARASP2, CHLOROPLASTIC-RELATED"/>
    <property type="match status" value="1"/>
</dbReference>
<comment type="cofactor">
    <cofactor evidence="1">
        <name>Zn(2+)</name>
        <dbReference type="ChEBI" id="CHEBI:29105"/>
    </cofactor>
</comment>
<feature type="transmembrane region" description="Helical" evidence="12">
    <location>
        <begin position="455"/>
        <end position="480"/>
    </location>
</feature>
<evidence type="ECO:0000256" key="9">
    <source>
        <dbReference type="ARBA" id="ARBA00023049"/>
    </source>
</evidence>
<evidence type="ECO:0000256" key="11">
    <source>
        <dbReference type="SAM" id="Coils"/>
    </source>
</evidence>
<dbReference type="InterPro" id="IPR004387">
    <property type="entry name" value="Pept_M50_Zn"/>
</dbReference>
<evidence type="ECO:0000256" key="3">
    <source>
        <dbReference type="ARBA" id="ARBA00007931"/>
    </source>
</evidence>
<evidence type="ECO:0000259" key="13">
    <source>
        <dbReference type="SMART" id="SM00228"/>
    </source>
</evidence>
<feature type="transmembrane region" description="Helical" evidence="12">
    <location>
        <begin position="501"/>
        <end position="519"/>
    </location>
</feature>
<dbReference type="Gene3D" id="2.30.42.10">
    <property type="match status" value="1"/>
</dbReference>
<evidence type="ECO:0000256" key="7">
    <source>
        <dbReference type="ARBA" id="ARBA00022833"/>
    </source>
</evidence>
<keyword evidence="8 12" id="KW-1133">Transmembrane helix</keyword>
<dbReference type="EMBL" id="JAGQLK010000112">
    <property type="protein sequence ID" value="MCA9383682.1"/>
    <property type="molecule type" value="Genomic_DNA"/>
</dbReference>
<comment type="subcellular location">
    <subcellularLocation>
        <location evidence="2">Membrane</location>
        <topology evidence="2">Multi-pass membrane protein</topology>
    </subcellularLocation>
</comment>
<dbReference type="GO" id="GO:0016020">
    <property type="term" value="C:membrane"/>
    <property type="evidence" value="ECO:0007669"/>
    <property type="project" value="UniProtKB-SubCell"/>
</dbReference>
<feature type="coiled-coil region" evidence="11">
    <location>
        <begin position="233"/>
        <end position="260"/>
    </location>
</feature>
<comment type="caution">
    <text evidence="14">The sequence shown here is derived from an EMBL/GenBank/DDBJ whole genome shotgun (WGS) entry which is preliminary data.</text>
</comment>
<keyword evidence="6" id="KW-0378">Hydrolase</keyword>
<gene>
    <name evidence="14" type="ORF">KC909_04905</name>
</gene>
<protein>
    <submittedName>
        <fullName evidence="14">Site-2 protease family protein</fullName>
    </submittedName>
</protein>
<proteinExistence type="inferred from homology"/>
<dbReference type="GO" id="GO:0006508">
    <property type="term" value="P:proteolysis"/>
    <property type="evidence" value="ECO:0007669"/>
    <property type="project" value="UniProtKB-KW"/>
</dbReference>
<dbReference type="CDD" id="cd06163">
    <property type="entry name" value="S2P-M50_PDZ_RseP-like"/>
    <property type="match status" value="1"/>
</dbReference>
<evidence type="ECO:0000256" key="6">
    <source>
        <dbReference type="ARBA" id="ARBA00022801"/>
    </source>
</evidence>
<evidence type="ECO:0000256" key="12">
    <source>
        <dbReference type="SAM" id="Phobius"/>
    </source>
</evidence>
<keyword evidence="4 14" id="KW-0645">Protease</keyword>
<keyword evidence="5 12" id="KW-0812">Transmembrane</keyword>
<dbReference type="InterPro" id="IPR008915">
    <property type="entry name" value="Peptidase_M50"/>
</dbReference>
<dbReference type="Proteomes" id="UP000783287">
    <property type="component" value="Unassembled WGS sequence"/>
</dbReference>
<accession>A0A955RJE1</accession>
<evidence type="ECO:0000256" key="10">
    <source>
        <dbReference type="ARBA" id="ARBA00023136"/>
    </source>
</evidence>
<evidence type="ECO:0000313" key="14">
    <source>
        <dbReference type="EMBL" id="MCA9383682.1"/>
    </source>
</evidence>
<evidence type="ECO:0000256" key="1">
    <source>
        <dbReference type="ARBA" id="ARBA00001947"/>
    </source>
</evidence>
<dbReference type="SUPFAM" id="SSF50156">
    <property type="entry name" value="PDZ domain-like"/>
    <property type="match status" value="1"/>
</dbReference>
<sequence>MDILVTILLIALIFGLLVFVHEFGHFMMAKKAGVVVEQFAFGFGPKILAKRWHGTEYRINLIPMGGYVQMLGDQDGSSFARYTKKDYPAEDKEYVLNLLEQNKINPEKDSYEKVMNFLKKQMKDLGEKDSKKVSSYIAYDYIPNHPGNYDNQSVAEKLAIVTAGVFMNFILGILLFYAFFAFNDFKVELPRIGNPPLVGAEVNNEFPILYNTYGQLDSDLQPSLILAINGTPINSEEQLISFLEKENEELELELFSLKQARTVKEIAILNGDGIQSSFDADVLDKVYVATIEDGSPAEDAGLPEDSIILSLDGIELESIEQLVAIRDANKGNDIEIEYLTQEGEIVVSSISIPDPGEGEEVLLGTGLVQNEVALFQDLMILDYSNAKFLSGFAHSINISTVNFYGLGQLVAQSFEEKSIEPVSQGVGSIVAVADFTYTLVTINDFRSIFNLTATLSIVLAIMNILPIPLLDGGHVVFILWEKFTGKPLSDSVQEKIGKISFFLLIGLTIVIMLKDILLFDWPSRFINLFKDLLGL</sequence>
<dbReference type="Pfam" id="PF02163">
    <property type="entry name" value="Peptidase_M50"/>
    <property type="match status" value="1"/>
</dbReference>
<dbReference type="AlphaFoldDB" id="A0A955RJE1"/>
<name>A0A955RJE1_9BACT</name>